<keyword evidence="1" id="KW-1133">Transmembrane helix</keyword>
<dbReference type="RefSeq" id="WP_089813003.1">
    <property type="nucleotide sequence ID" value="NZ_FOZK01000001.1"/>
</dbReference>
<evidence type="ECO:0000313" key="2">
    <source>
        <dbReference type="EMBL" id="SFR86188.1"/>
    </source>
</evidence>
<feature type="transmembrane region" description="Helical" evidence="1">
    <location>
        <begin position="12"/>
        <end position="38"/>
    </location>
</feature>
<gene>
    <name evidence="2" type="ORF">SAMN05216559_0188</name>
</gene>
<evidence type="ECO:0008006" key="4">
    <source>
        <dbReference type="Google" id="ProtNLM"/>
    </source>
</evidence>
<feature type="transmembrane region" description="Helical" evidence="1">
    <location>
        <begin position="91"/>
        <end position="116"/>
    </location>
</feature>
<dbReference type="STRING" id="767519.SAMN05216559_0188"/>
<feature type="transmembrane region" description="Helical" evidence="1">
    <location>
        <begin position="122"/>
        <end position="140"/>
    </location>
</feature>
<feature type="transmembrane region" description="Helical" evidence="1">
    <location>
        <begin position="58"/>
        <end position="79"/>
    </location>
</feature>
<reference evidence="2 3" key="1">
    <citation type="submission" date="2016-10" db="EMBL/GenBank/DDBJ databases">
        <authorList>
            <person name="de Groot N.N."/>
        </authorList>
    </citation>
    <scope>NUCLEOTIDE SEQUENCE [LARGE SCALE GENOMIC DNA]</scope>
    <source>
        <strain evidence="2 3">CGMCC 1.10457</strain>
    </source>
</reference>
<dbReference type="OrthoDB" id="222548at2157"/>
<keyword evidence="1" id="KW-0472">Membrane</keyword>
<protein>
    <recommendedName>
        <fullName evidence="4">DUF2975 domain-containing protein</fullName>
    </recommendedName>
</protein>
<accession>A0A1I6K533</accession>
<name>A0A1I6K533_9EURY</name>
<evidence type="ECO:0000256" key="1">
    <source>
        <dbReference type="SAM" id="Phobius"/>
    </source>
</evidence>
<dbReference type="AlphaFoldDB" id="A0A1I6K533"/>
<keyword evidence="3" id="KW-1185">Reference proteome</keyword>
<keyword evidence="1" id="KW-0812">Transmembrane</keyword>
<evidence type="ECO:0000313" key="3">
    <source>
        <dbReference type="Proteomes" id="UP000199062"/>
    </source>
</evidence>
<sequence length="166" mass="17101">MAPSIRTLARGFAAVFSSLVLLGPLAFVALVGAPAILLEATGLVVPDPVTLAWTGTSAVAALWLAAEGAAVQLYGLDVVDRGGPQQRAARYCLVGVTTVAALVVAVRFLLLAIPWAVEEGGVFAQLLGIAIVLALLAALYRTASAARRGYVSVRRHGNGESDAPQR</sequence>
<dbReference type="EMBL" id="FOZK01000001">
    <property type="protein sequence ID" value="SFR86188.1"/>
    <property type="molecule type" value="Genomic_DNA"/>
</dbReference>
<proteinExistence type="predicted"/>
<organism evidence="2 3">
    <name type="scientific">Halomicrobium zhouii</name>
    <dbReference type="NCBI Taxonomy" id="767519"/>
    <lineage>
        <taxon>Archaea</taxon>
        <taxon>Methanobacteriati</taxon>
        <taxon>Methanobacteriota</taxon>
        <taxon>Stenosarchaea group</taxon>
        <taxon>Halobacteria</taxon>
        <taxon>Halobacteriales</taxon>
        <taxon>Haloarculaceae</taxon>
        <taxon>Halomicrobium</taxon>
    </lineage>
</organism>
<dbReference type="Proteomes" id="UP000199062">
    <property type="component" value="Unassembled WGS sequence"/>
</dbReference>